<dbReference type="EC" id="2.10.1.1" evidence="6"/>
<dbReference type="InterPro" id="IPR036425">
    <property type="entry name" value="MoaB/Mog-like_dom_sf"/>
</dbReference>
<dbReference type="GO" id="GO:0005829">
    <property type="term" value="C:cytosol"/>
    <property type="evidence" value="ECO:0007669"/>
    <property type="project" value="TreeGrafter"/>
</dbReference>
<evidence type="ECO:0000256" key="4">
    <source>
        <dbReference type="ARBA" id="ARBA00023150"/>
    </source>
</evidence>
<dbReference type="InterPro" id="IPR036135">
    <property type="entry name" value="MoeA_linker/N_sf"/>
</dbReference>
<keyword evidence="6" id="KW-0460">Magnesium</keyword>
<evidence type="ECO:0000313" key="9">
    <source>
        <dbReference type="Proteomes" id="UP001161325"/>
    </source>
</evidence>
<organism evidence="8 9">
    <name type="scientific">Roseisolibacter agri</name>
    <dbReference type="NCBI Taxonomy" id="2014610"/>
    <lineage>
        <taxon>Bacteria</taxon>
        <taxon>Pseudomonadati</taxon>
        <taxon>Gemmatimonadota</taxon>
        <taxon>Gemmatimonadia</taxon>
        <taxon>Gemmatimonadales</taxon>
        <taxon>Gemmatimonadaceae</taxon>
        <taxon>Roseisolibacter</taxon>
    </lineage>
</organism>
<accession>A0AA37QK27</accession>
<keyword evidence="6" id="KW-0500">Molybdenum</keyword>
<dbReference type="SUPFAM" id="SSF63867">
    <property type="entry name" value="MoeA C-terminal domain-like"/>
    <property type="match status" value="1"/>
</dbReference>
<reference evidence="8" key="1">
    <citation type="submission" date="2022-08" db="EMBL/GenBank/DDBJ databases">
        <title>Draft genome sequencing of Roseisolibacter agri AW1220.</title>
        <authorList>
            <person name="Tobiishi Y."/>
            <person name="Tonouchi A."/>
        </authorList>
    </citation>
    <scope>NUCLEOTIDE SEQUENCE</scope>
    <source>
        <strain evidence="8">AW1220</strain>
    </source>
</reference>
<dbReference type="EMBL" id="BRXS01000007">
    <property type="protein sequence ID" value="GLC27960.1"/>
    <property type="molecule type" value="Genomic_DNA"/>
</dbReference>
<evidence type="ECO:0000256" key="1">
    <source>
        <dbReference type="ARBA" id="ARBA00002901"/>
    </source>
</evidence>
<dbReference type="InterPro" id="IPR036688">
    <property type="entry name" value="MoeA_C_domain_IV_sf"/>
</dbReference>
<evidence type="ECO:0000256" key="2">
    <source>
        <dbReference type="ARBA" id="ARBA00005046"/>
    </source>
</evidence>
<sequence>MSHPAPRSRLAVAEAITAVLEDVAPLPAERVPLADAHGRVLAEDVVSPVALPPWDNAAMDGIAVLAADVLGARADAPVVLRVVGTVPAGGAWRGTLNSGEAVRIATGAPVPAGADAVVRVEDVTYDGDAVLVRDDRDVRPAPGARHNVRPRGEDVAEHRVVVAAGTRLGPSGLAVLASVGCTRLSVVRRPRVALVASGDELVPLGDVDAVRAGRGIIASNTVALAALVREAGGEPLDMGVAPDRPDALRERLQAALDADSDVLLTTGGISVGDRDHVRDAVAALGGRLRFWRVRMRPGGPVGAGTLPRASHADVPWLGLPGNPVSTVVTFELFARPLLRRLSGDARPFRRAVRVTLREPVDAPAPLTHFLRVTLDAEESGELAARLTGPQGSGLLTSAARADALLVVPEGVTALAAGAPARALLLGEGALDAAALDAATFTEVRA</sequence>
<keyword evidence="6" id="KW-0479">Metal-binding</keyword>
<dbReference type="PANTHER" id="PTHR10192">
    <property type="entry name" value="MOLYBDOPTERIN BIOSYNTHESIS PROTEIN"/>
    <property type="match status" value="1"/>
</dbReference>
<dbReference type="CDD" id="cd00887">
    <property type="entry name" value="MoeA"/>
    <property type="match status" value="1"/>
</dbReference>
<dbReference type="RefSeq" id="WP_284352387.1">
    <property type="nucleotide sequence ID" value="NZ_BRXS01000007.1"/>
</dbReference>
<dbReference type="Gene3D" id="2.170.190.11">
    <property type="entry name" value="Molybdopterin biosynthesis moea protein, domain 3"/>
    <property type="match status" value="1"/>
</dbReference>
<gene>
    <name evidence="8" type="primary">moeA</name>
    <name evidence="8" type="ORF">rosag_44730</name>
</gene>
<comment type="caution">
    <text evidence="8">The sequence shown here is derived from an EMBL/GenBank/DDBJ whole genome shotgun (WGS) entry which is preliminary data.</text>
</comment>
<comment type="similarity">
    <text evidence="3 6">Belongs to the MoeA family.</text>
</comment>
<keyword evidence="4 6" id="KW-0501">Molybdenum cofactor biosynthesis</keyword>
<keyword evidence="6" id="KW-0808">Transferase</keyword>
<dbReference type="SUPFAM" id="SSF63882">
    <property type="entry name" value="MoeA N-terminal region -like"/>
    <property type="match status" value="1"/>
</dbReference>
<evidence type="ECO:0000256" key="6">
    <source>
        <dbReference type="RuleBase" id="RU365090"/>
    </source>
</evidence>
<dbReference type="AlphaFoldDB" id="A0AA37QK27"/>
<keyword evidence="9" id="KW-1185">Reference proteome</keyword>
<comment type="function">
    <text evidence="1 6">Catalyzes the insertion of molybdate into adenylated molybdopterin with the concomitant release of AMP.</text>
</comment>
<dbReference type="Gene3D" id="3.90.105.10">
    <property type="entry name" value="Molybdopterin biosynthesis moea protein, domain 2"/>
    <property type="match status" value="1"/>
</dbReference>
<dbReference type="Gene3D" id="2.40.340.10">
    <property type="entry name" value="MoeA, C-terminal, domain IV"/>
    <property type="match status" value="1"/>
</dbReference>
<evidence type="ECO:0000256" key="3">
    <source>
        <dbReference type="ARBA" id="ARBA00010763"/>
    </source>
</evidence>
<dbReference type="NCBIfam" id="NF045515">
    <property type="entry name" value="Glp_gephyrin"/>
    <property type="match status" value="1"/>
</dbReference>
<comment type="catalytic activity">
    <reaction evidence="5">
        <text>adenylyl-molybdopterin + molybdate = Mo-molybdopterin + AMP + H(+)</text>
        <dbReference type="Rhea" id="RHEA:35047"/>
        <dbReference type="ChEBI" id="CHEBI:15378"/>
        <dbReference type="ChEBI" id="CHEBI:36264"/>
        <dbReference type="ChEBI" id="CHEBI:62727"/>
        <dbReference type="ChEBI" id="CHEBI:71302"/>
        <dbReference type="ChEBI" id="CHEBI:456215"/>
        <dbReference type="EC" id="2.10.1.1"/>
    </reaction>
</comment>
<name>A0AA37QK27_9BACT</name>
<protein>
    <recommendedName>
        <fullName evidence="6">Molybdopterin molybdenumtransferase</fullName>
        <ecNumber evidence="6">2.10.1.1</ecNumber>
    </recommendedName>
</protein>
<dbReference type="InterPro" id="IPR005110">
    <property type="entry name" value="MoeA_linker/N"/>
</dbReference>
<evidence type="ECO:0000259" key="7">
    <source>
        <dbReference type="SMART" id="SM00852"/>
    </source>
</evidence>
<dbReference type="PANTHER" id="PTHR10192:SF5">
    <property type="entry name" value="GEPHYRIN"/>
    <property type="match status" value="1"/>
</dbReference>
<dbReference type="Pfam" id="PF03453">
    <property type="entry name" value="MoeA_N"/>
    <property type="match status" value="1"/>
</dbReference>
<dbReference type="Pfam" id="PF03454">
    <property type="entry name" value="MoeA_C"/>
    <property type="match status" value="1"/>
</dbReference>
<dbReference type="InterPro" id="IPR038987">
    <property type="entry name" value="MoeA-like"/>
</dbReference>
<comment type="cofactor">
    <cofactor evidence="6">
        <name>Mg(2+)</name>
        <dbReference type="ChEBI" id="CHEBI:18420"/>
    </cofactor>
</comment>
<dbReference type="GO" id="GO:0006777">
    <property type="term" value="P:Mo-molybdopterin cofactor biosynthetic process"/>
    <property type="evidence" value="ECO:0007669"/>
    <property type="project" value="UniProtKB-UniRule"/>
</dbReference>
<evidence type="ECO:0000313" key="8">
    <source>
        <dbReference type="EMBL" id="GLC27960.1"/>
    </source>
</evidence>
<dbReference type="Pfam" id="PF00994">
    <property type="entry name" value="MoCF_biosynth"/>
    <property type="match status" value="1"/>
</dbReference>
<dbReference type="InterPro" id="IPR005111">
    <property type="entry name" value="MoeA_C_domain_IV"/>
</dbReference>
<dbReference type="InterPro" id="IPR001453">
    <property type="entry name" value="MoaB/Mog_dom"/>
</dbReference>
<evidence type="ECO:0000256" key="5">
    <source>
        <dbReference type="ARBA" id="ARBA00047317"/>
    </source>
</evidence>
<feature type="domain" description="MoaB/Mog" evidence="7">
    <location>
        <begin position="193"/>
        <end position="340"/>
    </location>
</feature>
<dbReference type="SMART" id="SM00852">
    <property type="entry name" value="MoCF_biosynth"/>
    <property type="match status" value="1"/>
</dbReference>
<dbReference type="Proteomes" id="UP001161325">
    <property type="component" value="Unassembled WGS sequence"/>
</dbReference>
<dbReference type="Gene3D" id="3.40.980.10">
    <property type="entry name" value="MoaB/Mog-like domain"/>
    <property type="match status" value="1"/>
</dbReference>
<dbReference type="SUPFAM" id="SSF53218">
    <property type="entry name" value="Molybdenum cofactor biosynthesis proteins"/>
    <property type="match status" value="1"/>
</dbReference>
<dbReference type="GO" id="GO:0061599">
    <property type="term" value="F:molybdopterin molybdotransferase activity"/>
    <property type="evidence" value="ECO:0007669"/>
    <property type="project" value="UniProtKB-UniRule"/>
</dbReference>
<dbReference type="GO" id="GO:0046872">
    <property type="term" value="F:metal ion binding"/>
    <property type="evidence" value="ECO:0007669"/>
    <property type="project" value="UniProtKB-UniRule"/>
</dbReference>
<proteinExistence type="inferred from homology"/>
<comment type="pathway">
    <text evidence="2 6">Cofactor biosynthesis; molybdopterin biosynthesis.</text>
</comment>